<name>A0A3M7PQ16_BRAPC</name>
<evidence type="ECO:0000313" key="2">
    <source>
        <dbReference type="EMBL" id="RNA00768.1"/>
    </source>
</evidence>
<organism evidence="2 3">
    <name type="scientific">Brachionus plicatilis</name>
    <name type="common">Marine rotifer</name>
    <name type="synonym">Brachionus muelleri</name>
    <dbReference type="NCBI Taxonomy" id="10195"/>
    <lineage>
        <taxon>Eukaryota</taxon>
        <taxon>Metazoa</taxon>
        <taxon>Spiralia</taxon>
        <taxon>Gnathifera</taxon>
        <taxon>Rotifera</taxon>
        <taxon>Eurotatoria</taxon>
        <taxon>Monogononta</taxon>
        <taxon>Pseudotrocha</taxon>
        <taxon>Ploima</taxon>
        <taxon>Brachionidae</taxon>
        <taxon>Brachionus</taxon>
    </lineage>
</organism>
<dbReference type="AlphaFoldDB" id="A0A3M7PQ16"/>
<keyword evidence="1" id="KW-1133">Transmembrane helix</keyword>
<evidence type="ECO:0000313" key="3">
    <source>
        <dbReference type="Proteomes" id="UP000276133"/>
    </source>
</evidence>
<evidence type="ECO:0000256" key="1">
    <source>
        <dbReference type="SAM" id="Phobius"/>
    </source>
</evidence>
<keyword evidence="1" id="KW-0812">Transmembrane</keyword>
<proteinExistence type="predicted"/>
<feature type="transmembrane region" description="Helical" evidence="1">
    <location>
        <begin position="12"/>
        <end position="39"/>
    </location>
</feature>
<sequence>MSKYSKSHGIKLRLIFVLIPTLKYALNCYLLKIYVLLFLNSQYNWQSQMLCLIFFAFEVHNYEQTVSVGCLKIKWKFEQIRGLKKKLSITVLRGIRLHIKKFIYSWVV</sequence>
<comment type="caution">
    <text evidence="2">The sequence shown here is derived from an EMBL/GenBank/DDBJ whole genome shotgun (WGS) entry which is preliminary data.</text>
</comment>
<reference evidence="2 3" key="1">
    <citation type="journal article" date="2018" name="Sci. Rep.">
        <title>Genomic signatures of local adaptation to the degree of environmental predictability in rotifers.</title>
        <authorList>
            <person name="Franch-Gras L."/>
            <person name="Hahn C."/>
            <person name="Garcia-Roger E.M."/>
            <person name="Carmona M.J."/>
            <person name="Serra M."/>
            <person name="Gomez A."/>
        </authorList>
    </citation>
    <scope>NUCLEOTIDE SEQUENCE [LARGE SCALE GENOMIC DNA]</scope>
    <source>
        <strain evidence="2">HYR1</strain>
    </source>
</reference>
<keyword evidence="1" id="KW-0472">Membrane</keyword>
<accession>A0A3M7PQ16</accession>
<gene>
    <name evidence="2" type="ORF">BpHYR1_024824</name>
</gene>
<keyword evidence="3" id="KW-1185">Reference proteome</keyword>
<protein>
    <submittedName>
        <fullName evidence="2">Uncharacterized protein</fullName>
    </submittedName>
</protein>
<dbReference type="Proteomes" id="UP000276133">
    <property type="component" value="Unassembled WGS sequence"/>
</dbReference>
<dbReference type="EMBL" id="REGN01009616">
    <property type="protein sequence ID" value="RNA00768.1"/>
    <property type="molecule type" value="Genomic_DNA"/>
</dbReference>